<dbReference type="InterPro" id="IPR011990">
    <property type="entry name" value="TPR-like_helical_dom_sf"/>
</dbReference>
<feature type="domain" description="Receptor ligand binding region" evidence="6">
    <location>
        <begin position="264"/>
        <end position="377"/>
    </location>
</feature>
<comment type="subcellular location">
    <subcellularLocation>
        <location evidence="1">Membrane</location>
    </subcellularLocation>
</comment>
<dbReference type="CDD" id="cd06268">
    <property type="entry name" value="PBP1_ABC_transporter_LIVBP-like"/>
    <property type="match status" value="1"/>
</dbReference>
<keyword evidence="3" id="KW-1133">Transmembrane helix</keyword>
<evidence type="ECO:0000256" key="2">
    <source>
        <dbReference type="ARBA" id="ARBA00022692"/>
    </source>
</evidence>
<sequence>MRKTLLLLSLFFVLGNVSAQNLPENYTKAKSALSTQDYWSSINLFKEFLDESKFGNLSYYAAFHTAEAALKVNQPALAIESLRPIYGKAWDQSDEMIYLLAVAYFQNSQPLEGLRMIKQIKNEAILAKSYKATFEFLKGSTPNFLITNLEEFKTNEGYTAALAKMLEEKTVMSASERMALNQVLKSGVKGLPKDEILDLVVILPFTNGSGQAISSLGATDFMWELYQGIEAGVKQLKSQGAQINLNTFDSKRDLNQLNVILKDPAVLAADVIIGPIYPDESEQVSSFAEAQKIPFIHPLSNLGERFEQTEFSYLFRPSVASLSKGVVSSIKSQNWGKSVAIGFSGSARDERMAQLLQEELTQAGFRIAKSQKVDPKSVASFLQGLGVRRGNNPDVNQVILLTDDPAIAQPVFALMESISTSVPLLVMDSWLGFNFANYEMLEFPNFYFISNNTPKFESEEMTQFRKLFYDTYLVNPSLNVILGAELVNWISANALFVNDYDLRISLDQKGYHPGKLTWGFNFQNTNNNTYSPVFKLESGELIPLR</sequence>
<keyword evidence="2" id="KW-0812">Transmembrane</keyword>
<comment type="caution">
    <text evidence="7">The sequence shown here is derived from an EMBL/GenBank/DDBJ whole genome shotgun (WGS) entry which is preliminary data.</text>
</comment>
<dbReference type="Proteomes" id="UP001596163">
    <property type="component" value="Unassembled WGS sequence"/>
</dbReference>
<keyword evidence="5" id="KW-0732">Signal</keyword>
<protein>
    <submittedName>
        <fullName evidence="7">Amino acid ABC transporter substrate-binding protein</fullName>
    </submittedName>
</protein>
<keyword evidence="4" id="KW-0472">Membrane</keyword>
<dbReference type="Gene3D" id="1.25.40.10">
    <property type="entry name" value="Tetratricopeptide repeat domain"/>
    <property type="match status" value="1"/>
</dbReference>
<keyword evidence="8" id="KW-1185">Reference proteome</keyword>
<dbReference type="RefSeq" id="WP_377916251.1">
    <property type="nucleotide sequence ID" value="NZ_JBHSKS010000011.1"/>
</dbReference>
<evidence type="ECO:0000256" key="3">
    <source>
        <dbReference type="ARBA" id="ARBA00022989"/>
    </source>
</evidence>
<dbReference type="EMBL" id="JBHSKS010000011">
    <property type="protein sequence ID" value="MFC5192844.1"/>
    <property type="molecule type" value="Genomic_DNA"/>
</dbReference>
<evidence type="ECO:0000313" key="8">
    <source>
        <dbReference type="Proteomes" id="UP001596163"/>
    </source>
</evidence>
<proteinExistence type="predicted"/>
<feature type="chain" id="PRO_5047264611" evidence="5">
    <location>
        <begin position="20"/>
        <end position="545"/>
    </location>
</feature>
<accession>A0ABW0BYU5</accession>
<evidence type="ECO:0000256" key="5">
    <source>
        <dbReference type="SAM" id="SignalP"/>
    </source>
</evidence>
<feature type="signal peptide" evidence="5">
    <location>
        <begin position="1"/>
        <end position="19"/>
    </location>
</feature>
<name>A0ABW0BYU5_9BACT</name>
<dbReference type="SUPFAM" id="SSF53822">
    <property type="entry name" value="Periplasmic binding protein-like I"/>
    <property type="match status" value="1"/>
</dbReference>
<dbReference type="Pfam" id="PF01094">
    <property type="entry name" value="ANF_receptor"/>
    <property type="match status" value="1"/>
</dbReference>
<evidence type="ECO:0000256" key="1">
    <source>
        <dbReference type="ARBA" id="ARBA00004370"/>
    </source>
</evidence>
<evidence type="ECO:0000259" key="6">
    <source>
        <dbReference type="Pfam" id="PF01094"/>
    </source>
</evidence>
<reference evidence="8" key="1">
    <citation type="journal article" date="2019" name="Int. J. Syst. Evol. Microbiol.">
        <title>The Global Catalogue of Microorganisms (GCM) 10K type strain sequencing project: providing services to taxonomists for standard genome sequencing and annotation.</title>
        <authorList>
            <consortium name="The Broad Institute Genomics Platform"/>
            <consortium name="The Broad Institute Genome Sequencing Center for Infectious Disease"/>
            <person name="Wu L."/>
            <person name="Ma J."/>
        </authorList>
    </citation>
    <scope>NUCLEOTIDE SEQUENCE [LARGE SCALE GENOMIC DNA]</scope>
    <source>
        <strain evidence="8">CGMCC 1.7030</strain>
    </source>
</reference>
<dbReference type="InterPro" id="IPR001828">
    <property type="entry name" value="ANF_lig-bd_rcpt"/>
</dbReference>
<organism evidence="7 8">
    <name type="scientific">Algoriphagus aquatilis</name>
    <dbReference type="NCBI Taxonomy" id="490186"/>
    <lineage>
        <taxon>Bacteria</taxon>
        <taxon>Pseudomonadati</taxon>
        <taxon>Bacteroidota</taxon>
        <taxon>Cytophagia</taxon>
        <taxon>Cytophagales</taxon>
        <taxon>Cyclobacteriaceae</taxon>
        <taxon>Algoriphagus</taxon>
    </lineage>
</organism>
<evidence type="ECO:0000313" key="7">
    <source>
        <dbReference type="EMBL" id="MFC5192844.1"/>
    </source>
</evidence>
<dbReference type="InterPro" id="IPR028082">
    <property type="entry name" value="Peripla_BP_I"/>
</dbReference>
<dbReference type="Gene3D" id="3.40.50.2300">
    <property type="match status" value="2"/>
</dbReference>
<evidence type="ECO:0000256" key="4">
    <source>
        <dbReference type="ARBA" id="ARBA00023136"/>
    </source>
</evidence>
<gene>
    <name evidence="7" type="ORF">ACFPIK_13795</name>
</gene>